<reference evidence="7" key="1">
    <citation type="journal article" date="2023" name="Mol. Biol. Evol.">
        <title>Third-Generation Sequencing Reveals the Adaptive Role of the Epigenome in Three Deep-Sea Polychaetes.</title>
        <authorList>
            <person name="Perez M."/>
            <person name="Aroh O."/>
            <person name="Sun Y."/>
            <person name="Lan Y."/>
            <person name="Juniper S.K."/>
            <person name="Young C.R."/>
            <person name="Angers B."/>
            <person name="Qian P.Y."/>
        </authorList>
    </citation>
    <scope>NUCLEOTIDE SEQUENCE</scope>
    <source>
        <strain evidence="7">P08H-3</strain>
    </source>
</reference>
<feature type="transmembrane region" description="Helical" evidence="6">
    <location>
        <begin position="129"/>
        <end position="151"/>
    </location>
</feature>
<dbReference type="SUPFAM" id="SSF103473">
    <property type="entry name" value="MFS general substrate transporter"/>
    <property type="match status" value="1"/>
</dbReference>
<feature type="transmembrane region" description="Helical" evidence="6">
    <location>
        <begin position="98"/>
        <end position="117"/>
    </location>
</feature>
<evidence type="ECO:0000256" key="3">
    <source>
        <dbReference type="ARBA" id="ARBA00022989"/>
    </source>
</evidence>
<dbReference type="PANTHER" id="PTHR23507">
    <property type="entry name" value="ZGC:174356"/>
    <property type="match status" value="1"/>
</dbReference>
<evidence type="ECO:0000313" key="8">
    <source>
        <dbReference type="Proteomes" id="UP001208570"/>
    </source>
</evidence>
<evidence type="ECO:0000256" key="5">
    <source>
        <dbReference type="SAM" id="MobiDB-lite"/>
    </source>
</evidence>
<keyword evidence="3 6" id="KW-1133">Transmembrane helix</keyword>
<feature type="transmembrane region" description="Helical" evidence="6">
    <location>
        <begin position="326"/>
        <end position="349"/>
    </location>
</feature>
<evidence type="ECO:0000256" key="1">
    <source>
        <dbReference type="ARBA" id="ARBA00004141"/>
    </source>
</evidence>
<dbReference type="Proteomes" id="UP001208570">
    <property type="component" value="Unassembled WGS sequence"/>
</dbReference>
<feature type="transmembrane region" description="Helical" evidence="6">
    <location>
        <begin position="234"/>
        <end position="252"/>
    </location>
</feature>
<keyword evidence="2 6" id="KW-0812">Transmembrane</keyword>
<dbReference type="GO" id="GO:0016020">
    <property type="term" value="C:membrane"/>
    <property type="evidence" value="ECO:0007669"/>
    <property type="project" value="UniProtKB-SubCell"/>
</dbReference>
<feature type="transmembrane region" description="Helical" evidence="6">
    <location>
        <begin position="380"/>
        <end position="399"/>
    </location>
</feature>
<dbReference type="Pfam" id="PF07690">
    <property type="entry name" value="MFS_1"/>
    <property type="match status" value="1"/>
</dbReference>
<dbReference type="EMBL" id="JAODUP010000484">
    <property type="protein sequence ID" value="KAK2148766.1"/>
    <property type="molecule type" value="Genomic_DNA"/>
</dbReference>
<feature type="transmembrane region" description="Helical" evidence="6">
    <location>
        <begin position="289"/>
        <end position="306"/>
    </location>
</feature>
<feature type="transmembrane region" description="Helical" evidence="6">
    <location>
        <begin position="411"/>
        <end position="431"/>
    </location>
</feature>
<protein>
    <submittedName>
        <fullName evidence="7">Uncharacterized protein</fullName>
    </submittedName>
</protein>
<accession>A0AAD9MYV6</accession>
<sequence>MFAESEGQLLGRTQRILLEVCTVLYFFAKNSAIPLMQQYVYFLVARKYNFSANIHDDIMPVVEGTNGTNFSDLAPEERQEIADILHLAHKVNTESSLIVLYLNVAELFPSALVVLFLGCWSDITGRRKFLMWLPCLGNAIYALGFLLPIYICGADIDHPATMTFFILASIFSGLSGTVPGFLSGNASYISDTDSPGRRTLRLAIVELSICLTFGLASLMNGFWINVTNHFEQPFWFVFACSVLPFLILFIFLKEPNGEISSQLGHPTNLRDFQGIKQIFGCKTYAQKKLWAIFFAFQIYVFVQQGQERTFVLFLQNYPLYWNSVKIGTFLFVLYTFSGFGAWPGVPLMLPSVVQLFHLTPYAVARSVASKQVGDDKQGSVYALIHSVQSIMAFLGPAAHNTIFATTLRYDNGLVFLISGPLLIIPLILLGCTKMWDKKDEGYFGVDDSNKPLSPAMTPLSETSGFAQRANDFGATSQEG</sequence>
<evidence type="ECO:0000256" key="2">
    <source>
        <dbReference type="ARBA" id="ARBA00022692"/>
    </source>
</evidence>
<dbReference type="InterPro" id="IPR036259">
    <property type="entry name" value="MFS_trans_sf"/>
</dbReference>
<dbReference type="GO" id="GO:0022857">
    <property type="term" value="F:transmembrane transporter activity"/>
    <property type="evidence" value="ECO:0007669"/>
    <property type="project" value="InterPro"/>
</dbReference>
<proteinExistence type="predicted"/>
<feature type="transmembrane region" description="Helical" evidence="6">
    <location>
        <begin position="163"/>
        <end position="182"/>
    </location>
</feature>
<name>A0AAD9MYV6_9ANNE</name>
<comment type="subcellular location">
    <subcellularLocation>
        <location evidence="1">Membrane</location>
        <topology evidence="1">Multi-pass membrane protein</topology>
    </subcellularLocation>
</comment>
<evidence type="ECO:0000256" key="4">
    <source>
        <dbReference type="ARBA" id="ARBA00023136"/>
    </source>
</evidence>
<evidence type="ECO:0000256" key="6">
    <source>
        <dbReference type="SAM" id="Phobius"/>
    </source>
</evidence>
<gene>
    <name evidence="7" type="ORF">LSH36_484g03042</name>
</gene>
<dbReference type="PANTHER" id="PTHR23507:SF1">
    <property type="entry name" value="FI18259P1-RELATED"/>
    <property type="match status" value="1"/>
</dbReference>
<dbReference type="AlphaFoldDB" id="A0AAD9MYV6"/>
<comment type="caution">
    <text evidence="7">The sequence shown here is derived from an EMBL/GenBank/DDBJ whole genome shotgun (WGS) entry which is preliminary data.</text>
</comment>
<keyword evidence="4 6" id="KW-0472">Membrane</keyword>
<dbReference type="Gene3D" id="1.20.1250.20">
    <property type="entry name" value="MFS general substrate transporter like domains"/>
    <property type="match status" value="1"/>
</dbReference>
<dbReference type="InterPro" id="IPR011701">
    <property type="entry name" value="MFS"/>
</dbReference>
<feature type="region of interest" description="Disordered" evidence="5">
    <location>
        <begin position="449"/>
        <end position="479"/>
    </location>
</feature>
<feature type="transmembrane region" description="Helical" evidence="6">
    <location>
        <begin position="202"/>
        <end position="222"/>
    </location>
</feature>
<keyword evidence="8" id="KW-1185">Reference proteome</keyword>
<evidence type="ECO:0000313" key="7">
    <source>
        <dbReference type="EMBL" id="KAK2148766.1"/>
    </source>
</evidence>
<organism evidence="7 8">
    <name type="scientific">Paralvinella palmiformis</name>
    <dbReference type="NCBI Taxonomy" id="53620"/>
    <lineage>
        <taxon>Eukaryota</taxon>
        <taxon>Metazoa</taxon>
        <taxon>Spiralia</taxon>
        <taxon>Lophotrochozoa</taxon>
        <taxon>Annelida</taxon>
        <taxon>Polychaeta</taxon>
        <taxon>Sedentaria</taxon>
        <taxon>Canalipalpata</taxon>
        <taxon>Terebellida</taxon>
        <taxon>Terebelliformia</taxon>
        <taxon>Alvinellidae</taxon>
        <taxon>Paralvinella</taxon>
    </lineage>
</organism>